<dbReference type="InterPro" id="IPR015943">
    <property type="entry name" value="WD40/YVTN_repeat-like_dom_sf"/>
</dbReference>
<keyword evidence="1" id="KW-0732">Signal</keyword>
<dbReference type="InterPro" id="IPR051200">
    <property type="entry name" value="Host-pathogen_enzymatic-act"/>
</dbReference>
<dbReference type="SUPFAM" id="SSF50969">
    <property type="entry name" value="YVTN repeat-like/Quinoprotein amine dehydrogenase"/>
    <property type="match status" value="1"/>
</dbReference>
<name>A0ABT6WVT2_9ACTN</name>
<accession>A0ABT6WVT2</accession>
<dbReference type="PROSITE" id="PS51318">
    <property type="entry name" value="TAT"/>
    <property type="match status" value="1"/>
</dbReference>
<dbReference type="Gene3D" id="2.130.10.10">
    <property type="entry name" value="YVTN repeat-like/Quinoprotein amine dehydrogenase"/>
    <property type="match status" value="2"/>
</dbReference>
<evidence type="ECO:0000256" key="1">
    <source>
        <dbReference type="SAM" id="SignalP"/>
    </source>
</evidence>
<dbReference type="RefSeq" id="WP_282765097.1">
    <property type="nucleotide sequence ID" value="NZ_JASCTH010000028.1"/>
</dbReference>
<gene>
    <name evidence="2" type="ORF">QLQ12_35080</name>
</gene>
<evidence type="ECO:0000313" key="3">
    <source>
        <dbReference type="Proteomes" id="UP001241758"/>
    </source>
</evidence>
<feature type="signal peptide" evidence="1">
    <location>
        <begin position="1"/>
        <end position="44"/>
    </location>
</feature>
<dbReference type="InterPro" id="IPR006311">
    <property type="entry name" value="TAT_signal"/>
</dbReference>
<evidence type="ECO:0000313" key="2">
    <source>
        <dbReference type="EMBL" id="MDI6103852.1"/>
    </source>
</evidence>
<feature type="chain" id="PRO_5047452716" evidence="1">
    <location>
        <begin position="45"/>
        <end position="369"/>
    </location>
</feature>
<dbReference type="PANTHER" id="PTHR47197:SF3">
    <property type="entry name" value="DIHYDRO-HEME D1 DEHYDROGENASE"/>
    <property type="match status" value="1"/>
</dbReference>
<dbReference type="PANTHER" id="PTHR47197">
    <property type="entry name" value="PROTEIN NIRF"/>
    <property type="match status" value="1"/>
</dbReference>
<reference evidence="2 3" key="1">
    <citation type="submission" date="2023-05" db="EMBL/GenBank/DDBJ databases">
        <title>Actinoplanes sp. NEAU-A12 genome sequencing.</title>
        <authorList>
            <person name="Wang Z.-S."/>
        </authorList>
    </citation>
    <scope>NUCLEOTIDE SEQUENCE [LARGE SCALE GENOMIC DNA]</scope>
    <source>
        <strain evidence="2 3">NEAU-A12</strain>
    </source>
</reference>
<organism evidence="2 3">
    <name type="scientific">Actinoplanes sandaracinus</name>
    <dbReference type="NCBI Taxonomy" id="3045177"/>
    <lineage>
        <taxon>Bacteria</taxon>
        <taxon>Bacillati</taxon>
        <taxon>Actinomycetota</taxon>
        <taxon>Actinomycetes</taxon>
        <taxon>Micromonosporales</taxon>
        <taxon>Micromonosporaceae</taxon>
        <taxon>Actinoplanes</taxon>
    </lineage>
</organism>
<keyword evidence="3" id="KW-1185">Reference proteome</keyword>
<comment type="caution">
    <text evidence="2">The sequence shown here is derived from an EMBL/GenBank/DDBJ whole genome shotgun (WGS) entry which is preliminary data.</text>
</comment>
<dbReference type="EMBL" id="JASCTH010000028">
    <property type="protein sequence ID" value="MDI6103852.1"/>
    <property type="molecule type" value="Genomic_DNA"/>
</dbReference>
<sequence>MTTRALRPSTISSGLVRRRWLTATGAATVASVVMLGLAPTAAQAAVTETTVELPFTSVSDVVASSSKVFVSGGRTSSTIVVTSPSGANQRLIDNLPGPTDLELSPDGGVLYVALPNANEIAAINTATLQETARWETGLGECPSSLAVAEQTLWFGYGCDQWGGNIGRIDLGAQSPAVATGLSPVGFYAHPLLSAGRDDSARLFAAQPVLSPSSVTVFSIAAGGTLERIGQTEHTAVGSNLRDIAIAPDADTFYTASGAPYEIVQFKSDQLSVARRRFVTGPYPNAVEVSHDGTQVAAAADGNGLYVFRPTSAQPTKLSLTGSQSVIDRGIAWAPSGARLYAVTARSWASEPPPAVLHIYTASITASRIA</sequence>
<protein>
    <submittedName>
        <fullName evidence="2">Uncharacterized protein</fullName>
    </submittedName>
</protein>
<dbReference type="InterPro" id="IPR011044">
    <property type="entry name" value="Quino_amine_DH_bsu"/>
</dbReference>
<dbReference type="Proteomes" id="UP001241758">
    <property type="component" value="Unassembled WGS sequence"/>
</dbReference>
<proteinExistence type="predicted"/>